<dbReference type="SUPFAM" id="SSF53335">
    <property type="entry name" value="S-adenosyl-L-methionine-dependent methyltransferases"/>
    <property type="match status" value="1"/>
</dbReference>
<reference evidence="1" key="1">
    <citation type="submission" date="2022-08" db="EMBL/GenBank/DDBJ databases">
        <title>Whole genome sequencing of non-tuberculosis mycobacteria type-strains.</title>
        <authorList>
            <person name="Igarashi Y."/>
            <person name="Osugi A."/>
            <person name="Mitarai S."/>
        </authorList>
    </citation>
    <scope>NUCLEOTIDE SEQUENCE</scope>
    <source>
        <strain evidence="1">DSM 45127</strain>
    </source>
</reference>
<keyword evidence="1" id="KW-0489">Methyltransferase</keyword>
<protein>
    <submittedName>
        <fullName evidence="1">Class I SAM-dependent methyltransferase</fullName>
    </submittedName>
</protein>
<evidence type="ECO:0000313" key="1">
    <source>
        <dbReference type="EMBL" id="UMB71264.1"/>
    </source>
</evidence>
<dbReference type="Pfam" id="PF13489">
    <property type="entry name" value="Methyltransf_23"/>
    <property type="match status" value="1"/>
</dbReference>
<dbReference type="RefSeq" id="WP_240263016.1">
    <property type="nucleotide sequence ID" value="NZ_CP092488.2"/>
</dbReference>
<sequence length="193" mass="20718">MSRWMGGPAATPEDRVADEHVLRYCSSRPTLDLGCGPGRFTGRLQQRGLPALGVDSSATAVEMTRRRGGTALHRDVFAPLPAEGSWAQILLTDGNIGIGGDPVETLRRASRLLDSGGVVIVEIESHTTTSCREWVRWETEQYRGHWFPWSRVGAGALGGVADAAGLNVVEVIDIHARVIAVLNLSATGNVVPR</sequence>
<dbReference type="CDD" id="cd02440">
    <property type="entry name" value="AdoMet_MTases"/>
    <property type="match status" value="1"/>
</dbReference>
<keyword evidence="2" id="KW-1185">Reference proteome</keyword>
<proteinExistence type="predicted"/>
<organism evidence="1 2">
    <name type="scientific">Mycobacterium paraterrae</name>
    <dbReference type="NCBI Taxonomy" id="577492"/>
    <lineage>
        <taxon>Bacteria</taxon>
        <taxon>Bacillati</taxon>
        <taxon>Actinomycetota</taxon>
        <taxon>Actinomycetes</taxon>
        <taxon>Mycobacteriales</taxon>
        <taxon>Mycobacteriaceae</taxon>
        <taxon>Mycobacterium</taxon>
    </lineage>
</organism>
<keyword evidence="1" id="KW-0808">Transferase</keyword>
<dbReference type="GO" id="GO:0032259">
    <property type="term" value="P:methylation"/>
    <property type="evidence" value="ECO:0007669"/>
    <property type="project" value="UniProtKB-KW"/>
</dbReference>
<dbReference type="Gene3D" id="3.40.50.150">
    <property type="entry name" value="Vaccinia Virus protein VP39"/>
    <property type="match status" value="1"/>
</dbReference>
<dbReference type="Proteomes" id="UP001055336">
    <property type="component" value="Chromosome"/>
</dbReference>
<dbReference type="GO" id="GO:0008168">
    <property type="term" value="F:methyltransferase activity"/>
    <property type="evidence" value="ECO:0007669"/>
    <property type="project" value="UniProtKB-KW"/>
</dbReference>
<evidence type="ECO:0000313" key="2">
    <source>
        <dbReference type="Proteomes" id="UP001055336"/>
    </source>
</evidence>
<dbReference type="EMBL" id="CP092488">
    <property type="protein sequence ID" value="UMB71264.1"/>
    <property type="molecule type" value="Genomic_DNA"/>
</dbReference>
<dbReference type="InterPro" id="IPR029063">
    <property type="entry name" value="SAM-dependent_MTases_sf"/>
</dbReference>
<name>A0ABY3VP95_9MYCO</name>
<gene>
    <name evidence="1" type="ORF">MKK62_08455</name>
</gene>
<accession>A0ABY3VP95</accession>